<feature type="transmembrane region" description="Helical" evidence="2">
    <location>
        <begin position="514"/>
        <end position="540"/>
    </location>
</feature>
<evidence type="ECO:0000256" key="1">
    <source>
        <dbReference type="SAM" id="MobiDB-lite"/>
    </source>
</evidence>
<name>W1I9C0_CRYPA</name>
<keyword evidence="2" id="KW-0812">Transmembrane</keyword>
<feature type="transmembrane region" description="Helical" evidence="2">
    <location>
        <begin position="404"/>
        <end position="424"/>
    </location>
</feature>
<reference evidence="3" key="1">
    <citation type="journal article" date="2014" name="Genetics">
        <title>Vegetative Incompatibility Loci with Dedicated Roles in Allorecognition Restrict Mycovirus Transmission in Chestnut Blight Fungus.</title>
        <authorList>
            <person name="Zhang D.X."/>
            <person name="Spiering M.J."/>
            <person name="Dawe A.L."/>
            <person name="Nuss D.L."/>
        </authorList>
    </citation>
    <scope>NUCLEOTIDE SEQUENCE</scope>
    <source>
        <strain evidence="3">EP155</strain>
    </source>
</reference>
<dbReference type="EMBL" id="HG799044">
    <property type="protein sequence ID" value="CDL70794.1"/>
    <property type="molecule type" value="Genomic_DNA"/>
</dbReference>
<evidence type="ECO:0000256" key="2">
    <source>
        <dbReference type="SAM" id="Phobius"/>
    </source>
</evidence>
<proteinExistence type="predicted"/>
<evidence type="ECO:0000313" key="3">
    <source>
        <dbReference type="EMBL" id="CDL70794.1"/>
    </source>
</evidence>
<feature type="compositionally biased region" description="Low complexity" evidence="1">
    <location>
        <begin position="185"/>
        <end position="229"/>
    </location>
</feature>
<dbReference type="PANTHER" id="PTHR35043">
    <property type="entry name" value="TRANSCRIPTION FACTOR DOMAIN-CONTAINING PROTEIN"/>
    <property type="match status" value="1"/>
</dbReference>
<keyword evidence="2" id="KW-0472">Membrane</keyword>
<organism evidence="3">
    <name type="scientific">Cryphonectria parasitica</name>
    <name type="common">Chestnut blight fungus</name>
    <name type="synonym">Endothia parasitica</name>
    <dbReference type="NCBI Taxonomy" id="5116"/>
    <lineage>
        <taxon>Eukaryota</taxon>
        <taxon>Fungi</taxon>
        <taxon>Dikarya</taxon>
        <taxon>Ascomycota</taxon>
        <taxon>Pezizomycotina</taxon>
        <taxon>Sordariomycetes</taxon>
        <taxon>Sordariomycetidae</taxon>
        <taxon>Diaporthales</taxon>
        <taxon>Cryphonectriaceae</taxon>
        <taxon>Cryphonectria-Endothia species complex</taxon>
        <taxon>Cryphonectria</taxon>
    </lineage>
</organism>
<feature type="transmembrane region" description="Helical" evidence="2">
    <location>
        <begin position="481"/>
        <end position="502"/>
    </location>
</feature>
<feature type="compositionally biased region" description="Polar residues" evidence="1">
    <location>
        <begin position="159"/>
        <end position="168"/>
    </location>
</feature>
<feature type="region of interest" description="Disordered" evidence="1">
    <location>
        <begin position="119"/>
        <end position="250"/>
    </location>
</feature>
<keyword evidence="2" id="KW-1133">Transmembrane helix</keyword>
<dbReference type="PANTHER" id="PTHR35043:SF7">
    <property type="entry name" value="TRANSCRIPTION FACTOR DOMAIN-CONTAINING PROTEIN"/>
    <property type="match status" value="1"/>
</dbReference>
<feature type="transmembrane region" description="Helical" evidence="2">
    <location>
        <begin position="552"/>
        <end position="573"/>
    </location>
</feature>
<feature type="compositionally biased region" description="Low complexity" evidence="1">
    <location>
        <begin position="129"/>
        <end position="158"/>
    </location>
</feature>
<gene>
    <name evidence="3" type="primary">vic3a</name>
</gene>
<sequence>MIVFDSNCTLPNSIPGFVNGGNQRDTLDVLTSSLTILILCTKFRKDLDTTWTKIRWMIVTLLAPEATFARAVVDLRSCLYHTPKFMDLAHQDNVPWSRYHTSLADMGGFIISFPQEDYDDDQRQRGNAPSPSGIALPPSSSGASSSWRSSRNSSQELSVTEQSQTTSADADLEAGVSSPMPLPSLPCSASIPASPSSSRPISRSSSHASATSTTSSASSTTSSPAATPSNNSEGVVPPIPPRRPTSDSRLTRALTYRFSRFFRGEQPDEDGIREKARRRIRRDSEVLGTVYWEPHDALTELSRSLIRECTLSFSADNNRSIADQAWLICGLVSLEGSSSPLCAAQLLEARRMGLISKLPFIPPEVIQDKDKSDRLVKLAAIWQVLWLFVDLISREVDGLPSSPLEIMVLAFSVLALLIYIMLWFRPKDVAVPFVVPAERLPTKDELHKLALLMPWQRAQLGRFPNAFVPGKAAHEDQYQKLNVWMSAMAYSGMIFGSIHLLAWKFAFPTLAEQWLWRASALTTTLGPIVPGPMAAFLVMLRGRVGPKTKRNMIMIVVMPTLCAVFVARLFLLVEAYRSLYYLPPKSYLTSWTSNVPHVG</sequence>
<protein>
    <submittedName>
        <fullName evidence="3">Vegetative incompatibility protein 3a</fullName>
    </submittedName>
</protein>
<accession>W1I9C0</accession>
<dbReference type="AlphaFoldDB" id="W1I9C0"/>